<dbReference type="Proteomes" id="UP000029643">
    <property type="component" value="Unassembled WGS sequence"/>
</dbReference>
<organism evidence="1 2">
    <name type="scientific">Algibacter lectus</name>
    <dbReference type="NCBI Taxonomy" id="221126"/>
    <lineage>
        <taxon>Bacteria</taxon>
        <taxon>Pseudomonadati</taxon>
        <taxon>Bacteroidota</taxon>
        <taxon>Flavobacteriia</taxon>
        <taxon>Flavobacteriales</taxon>
        <taxon>Flavobacteriaceae</taxon>
        <taxon>Algibacter</taxon>
    </lineage>
</organism>
<proteinExistence type="predicted"/>
<dbReference type="AlphaFoldDB" id="A0A090X5Z0"/>
<sequence length="37" mass="4400">MNQKSSISMIYYANRAFFSFISILNFPKRKNILDNLN</sequence>
<accession>A0A090X5Z0</accession>
<protein>
    <submittedName>
        <fullName evidence="1">Uncharacterized protein</fullName>
    </submittedName>
</protein>
<gene>
    <name evidence="1" type="ORF">JCM19274_657</name>
</gene>
<comment type="caution">
    <text evidence="1">The sequence shown here is derived from an EMBL/GenBank/DDBJ whole genome shotgun (WGS) entry which is preliminary data.</text>
</comment>
<dbReference type="EMBL" id="BBNU01000010">
    <property type="protein sequence ID" value="GAL80367.1"/>
    <property type="molecule type" value="Genomic_DNA"/>
</dbReference>
<evidence type="ECO:0000313" key="2">
    <source>
        <dbReference type="Proteomes" id="UP000029643"/>
    </source>
</evidence>
<evidence type="ECO:0000313" key="1">
    <source>
        <dbReference type="EMBL" id="GAL80367.1"/>
    </source>
</evidence>
<name>A0A090X5Z0_9FLAO</name>
<reference evidence="1 2" key="1">
    <citation type="journal article" date="2014" name="Genome Announc.">
        <title>Draft Genome Sequences of Marine Flavobacterium Algibacter lectus Strains SS8 and NR4.</title>
        <authorList>
            <person name="Takatani N."/>
            <person name="Nakanishi M."/>
            <person name="Meirelles P."/>
            <person name="Mino S."/>
            <person name="Suda W."/>
            <person name="Oshima K."/>
            <person name="Hattori M."/>
            <person name="Ohkuma M."/>
            <person name="Hosokawa M."/>
            <person name="Miyashita K."/>
            <person name="Thompson F.L."/>
            <person name="Niwa A."/>
            <person name="Sawabe T."/>
            <person name="Sawabe T."/>
        </authorList>
    </citation>
    <scope>NUCLEOTIDE SEQUENCE [LARGE SCALE GENOMIC DNA]</scope>
    <source>
        <strain evidence="2">JCM19274</strain>
    </source>
</reference>